<comment type="caution">
    <text evidence="2">The sequence shown here is derived from an EMBL/GenBank/DDBJ whole genome shotgun (WGS) entry which is preliminary data.</text>
</comment>
<gene>
    <name evidence="2" type="ORF">E2C01_008562</name>
</gene>
<evidence type="ECO:0000313" key="2">
    <source>
        <dbReference type="EMBL" id="MPC15759.1"/>
    </source>
</evidence>
<feature type="compositionally biased region" description="Low complexity" evidence="1">
    <location>
        <begin position="47"/>
        <end position="56"/>
    </location>
</feature>
<evidence type="ECO:0000256" key="1">
    <source>
        <dbReference type="SAM" id="MobiDB-lite"/>
    </source>
</evidence>
<protein>
    <submittedName>
        <fullName evidence="2">Uncharacterized protein</fullName>
    </submittedName>
</protein>
<dbReference type="Proteomes" id="UP000324222">
    <property type="component" value="Unassembled WGS sequence"/>
</dbReference>
<dbReference type="EMBL" id="VSRR010000453">
    <property type="protein sequence ID" value="MPC15759.1"/>
    <property type="molecule type" value="Genomic_DNA"/>
</dbReference>
<accession>A0A5B7D2A9</accession>
<dbReference type="AlphaFoldDB" id="A0A5B7D2A9"/>
<feature type="region of interest" description="Disordered" evidence="1">
    <location>
        <begin position="1"/>
        <end position="68"/>
    </location>
</feature>
<feature type="compositionally biased region" description="Acidic residues" evidence="1">
    <location>
        <begin position="11"/>
        <end position="35"/>
    </location>
</feature>
<evidence type="ECO:0000313" key="3">
    <source>
        <dbReference type="Proteomes" id="UP000324222"/>
    </source>
</evidence>
<organism evidence="2 3">
    <name type="scientific">Portunus trituberculatus</name>
    <name type="common">Swimming crab</name>
    <name type="synonym">Neptunus trituberculatus</name>
    <dbReference type="NCBI Taxonomy" id="210409"/>
    <lineage>
        <taxon>Eukaryota</taxon>
        <taxon>Metazoa</taxon>
        <taxon>Ecdysozoa</taxon>
        <taxon>Arthropoda</taxon>
        <taxon>Crustacea</taxon>
        <taxon>Multicrustacea</taxon>
        <taxon>Malacostraca</taxon>
        <taxon>Eumalacostraca</taxon>
        <taxon>Eucarida</taxon>
        <taxon>Decapoda</taxon>
        <taxon>Pleocyemata</taxon>
        <taxon>Brachyura</taxon>
        <taxon>Eubrachyura</taxon>
        <taxon>Portunoidea</taxon>
        <taxon>Portunidae</taxon>
        <taxon>Portuninae</taxon>
        <taxon>Portunus</taxon>
    </lineage>
</organism>
<proteinExistence type="predicted"/>
<keyword evidence="3" id="KW-1185">Reference proteome</keyword>
<sequence length="89" mass="10155">MRSAKFIIALLEEEEEEREDEEEDEDEEAKVEEDDAKQGRGTTDGVPSTPHELSSSLPPPRPPALPSLRVWGWRRTPEVPAWPEETRTC</sequence>
<reference evidence="2 3" key="1">
    <citation type="submission" date="2019-05" db="EMBL/GenBank/DDBJ databases">
        <title>Another draft genome of Portunus trituberculatus and its Hox gene families provides insights of decapod evolution.</title>
        <authorList>
            <person name="Jeong J.-H."/>
            <person name="Song I."/>
            <person name="Kim S."/>
            <person name="Choi T."/>
            <person name="Kim D."/>
            <person name="Ryu S."/>
            <person name="Kim W."/>
        </authorList>
    </citation>
    <scope>NUCLEOTIDE SEQUENCE [LARGE SCALE GENOMIC DNA]</scope>
    <source>
        <tissue evidence="2">Muscle</tissue>
    </source>
</reference>
<name>A0A5B7D2A9_PORTR</name>